<dbReference type="OrthoDB" id="2020012at2759"/>
<evidence type="ECO:0000313" key="3">
    <source>
        <dbReference type="Proteomes" id="UP000660262"/>
    </source>
</evidence>
<evidence type="ECO:0000313" key="2">
    <source>
        <dbReference type="EMBL" id="GHP03957.1"/>
    </source>
</evidence>
<organism evidence="2 3">
    <name type="scientific">Pycnococcus provasolii</name>
    <dbReference type="NCBI Taxonomy" id="41880"/>
    <lineage>
        <taxon>Eukaryota</taxon>
        <taxon>Viridiplantae</taxon>
        <taxon>Chlorophyta</taxon>
        <taxon>Pseudoscourfieldiophyceae</taxon>
        <taxon>Pseudoscourfieldiales</taxon>
        <taxon>Pycnococcaceae</taxon>
        <taxon>Pycnococcus</taxon>
    </lineage>
</organism>
<accession>A0A830HFQ9</accession>
<evidence type="ECO:0000256" key="1">
    <source>
        <dbReference type="SAM" id="Phobius"/>
    </source>
</evidence>
<reference evidence="2" key="1">
    <citation type="submission" date="2020-10" db="EMBL/GenBank/DDBJ databases">
        <title>Unveiling of a novel bifunctional photoreceptor, Dualchrome1, isolated from a cosmopolitan green alga.</title>
        <authorList>
            <person name="Suzuki S."/>
            <person name="Kawachi M."/>
        </authorList>
    </citation>
    <scope>NUCLEOTIDE SEQUENCE</scope>
    <source>
        <strain evidence="2">NIES 2893</strain>
    </source>
</reference>
<keyword evidence="1" id="KW-1133">Transmembrane helix</keyword>
<gene>
    <name evidence="2" type="ORF">PPROV_000271100</name>
</gene>
<dbReference type="GO" id="GO:0016020">
    <property type="term" value="C:membrane"/>
    <property type="evidence" value="ECO:0007669"/>
    <property type="project" value="TreeGrafter"/>
</dbReference>
<comment type="caution">
    <text evidence="2">The sequence shown here is derived from an EMBL/GenBank/DDBJ whole genome shotgun (WGS) entry which is preliminary data.</text>
</comment>
<keyword evidence="1" id="KW-0472">Membrane</keyword>
<protein>
    <recommendedName>
        <fullName evidence="4">Cytochrome b561 domain-containing protein</fullName>
    </recommendedName>
</protein>
<dbReference type="PANTHER" id="PTHR36738">
    <property type="entry name" value="EXPRESSED PROTEIN"/>
    <property type="match status" value="1"/>
</dbReference>
<dbReference type="AlphaFoldDB" id="A0A830HFQ9"/>
<dbReference type="Proteomes" id="UP000660262">
    <property type="component" value="Unassembled WGS sequence"/>
</dbReference>
<name>A0A830HFQ9_9CHLO</name>
<feature type="transmembrane region" description="Helical" evidence="1">
    <location>
        <begin position="211"/>
        <end position="235"/>
    </location>
</feature>
<evidence type="ECO:0008006" key="4">
    <source>
        <dbReference type="Google" id="ProtNLM"/>
    </source>
</evidence>
<feature type="transmembrane region" description="Helical" evidence="1">
    <location>
        <begin position="183"/>
        <end position="199"/>
    </location>
</feature>
<dbReference type="PANTHER" id="PTHR36738:SF1">
    <property type="entry name" value="EXPRESSED PROTEIN"/>
    <property type="match status" value="1"/>
</dbReference>
<dbReference type="EMBL" id="BNJQ01000006">
    <property type="protein sequence ID" value="GHP03957.1"/>
    <property type="molecule type" value="Genomic_DNA"/>
</dbReference>
<sequence>MPALMTTMNAAPTKPARMVKARASLKLSMPTLPTLKKKAPPPPPPPAVGPKEIGTALAVTGAGLAASTALINAHVIDAPIAAYLNTVGVPIISAANLPELAIKWLHGANMGIVLTAMGGYGTYLGWQIRSGNGENETLTGDLVRELHPKLMGAMALFFFLGGQGGLVFMLIQDKPLLESPHAITAFAGLGLLAANGVLGKTMKSDETKRTLHALLGSSLMAVFGVHAALGLNLGLSL</sequence>
<feature type="transmembrane region" description="Helical" evidence="1">
    <location>
        <begin position="150"/>
        <end position="171"/>
    </location>
</feature>
<proteinExistence type="predicted"/>
<keyword evidence="3" id="KW-1185">Reference proteome</keyword>
<dbReference type="InterPro" id="IPR025067">
    <property type="entry name" value="DUF4079"/>
</dbReference>
<keyword evidence="1" id="KW-0812">Transmembrane</keyword>
<dbReference type="Pfam" id="PF13301">
    <property type="entry name" value="DUF4079"/>
    <property type="match status" value="1"/>
</dbReference>